<dbReference type="Pfam" id="PF08205">
    <property type="entry name" value="C2-set_2"/>
    <property type="match status" value="1"/>
</dbReference>
<evidence type="ECO:0000256" key="12">
    <source>
        <dbReference type="ARBA" id="ARBA00023157"/>
    </source>
</evidence>
<feature type="domain" description="Ig-like" evidence="18">
    <location>
        <begin position="180"/>
        <end position="269"/>
    </location>
</feature>
<evidence type="ECO:0000256" key="11">
    <source>
        <dbReference type="ARBA" id="ARBA00023136"/>
    </source>
</evidence>
<keyword evidence="10 17" id="KW-1133">Transmembrane helix</keyword>
<evidence type="ECO:0000256" key="3">
    <source>
        <dbReference type="ARBA" id="ARBA00007810"/>
    </source>
</evidence>
<keyword evidence="4" id="KW-1003">Cell membrane</keyword>
<sequence>MESISVAGGVLSSQVLVPERVNAVLGKNITLGCRVQVGPNLSLTQSSWERRKPEGTVTLAVFNPEFGISIAPNYEKRLSFRSPSAHDATITLEDVGFADIGVYTCKVATFPLGNTQASTVVSVMDLPFEIPEGFGRWVCFGAESGGCHARMCHDCFCPQLKDERKEMEGWKKREEREVEPKVYVSAGSTALLDGGNETVVATCTAERARPPAEVLWESGLSGRSESHVQEEPNGTTTTQVRYTWQPHRHAQGHALTCVVRHPALQNDFRIPYLINVQSAPDIVLMGYDGDWFAGRENVQLQCRANANPPPRYYSWTRLGGEIPEGVVVVNDTLVFGRPLERNDSGVYRCEVGNDIGQRTRDLHIQIQEPPSTTTTLPTTPPHILTAAAPATTPTTKRRALFTSPTLASLPEGNLGTVVGGAVGGALFLLLLLVLGGACYRKQRRTFRGDYYTKQYLGPSDMQKQPQPGGGAVPHHELQEVYRAGEEPGKGSQDLKPKPKPTGEVIISDKDREEWGDTRRSQRDGGYYYANHNHHHSPKPQPQHPPRAPPPTAYNNHVPYLPPEEDCCYDNEPDSDFVSHMDGSVISRREWYV</sequence>
<keyword evidence="9" id="KW-0965">Cell junction</keyword>
<feature type="compositionally biased region" description="Basic and acidic residues" evidence="16">
    <location>
        <begin position="485"/>
        <end position="496"/>
    </location>
</feature>
<evidence type="ECO:0000256" key="6">
    <source>
        <dbReference type="ARBA" id="ARBA00022729"/>
    </source>
</evidence>
<dbReference type="InterPro" id="IPR051427">
    <property type="entry name" value="Nectin/Nectin-like"/>
</dbReference>
<feature type="region of interest" description="Disordered" evidence="16">
    <location>
        <begin position="485"/>
        <end position="572"/>
    </location>
</feature>
<dbReference type="InterPro" id="IPR013783">
    <property type="entry name" value="Ig-like_fold"/>
</dbReference>
<evidence type="ECO:0000256" key="16">
    <source>
        <dbReference type="SAM" id="MobiDB-lite"/>
    </source>
</evidence>
<name>A0A8T2PJ95_9TELE</name>
<dbReference type="GO" id="GO:0043296">
    <property type="term" value="C:apical junction complex"/>
    <property type="evidence" value="ECO:0007669"/>
    <property type="project" value="TreeGrafter"/>
</dbReference>
<keyword evidence="12" id="KW-1015">Disulfide bond</keyword>
<comment type="caution">
    <text evidence="19">The sequence shown here is derived from an EMBL/GenBank/DDBJ whole genome shotgun (WGS) entry which is preliminary data.</text>
</comment>
<protein>
    <recommendedName>
        <fullName evidence="15">Nectin cell adhesion molecule 3</fullName>
    </recommendedName>
</protein>
<keyword evidence="20" id="KW-1185">Reference proteome</keyword>
<evidence type="ECO:0000256" key="2">
    <source>
        <dbReference type="ARBA" id="ARBA00004536"/>
    </source>
</evidence>
<evidence type="ECO:0000256" key="9">
    <source>
        <dbReference type="ARBA" id="ARBA00022949"/>
    </source>
</evidence>
<evidence type="ECO:0000256" key="14">
    <source>
        <dbReference type="ARBA" id="ARBA00023319"/>
    </source>
</evidence>
<dbReference type="OrthoDB" id="9442762at2759"/>
<dbReference type="Proteomes" id="UP000824540">
    <property type="component" value="Unassembled WGS sequence"/>
</dbReference>
<dbReference type="EMBL" id="JAFBMS010000006">
    <property type="protein sequence ID" value="KAG9351836.1"/>
    <property type="molecule type" value="Genomic_DNA"/>
</dbReference>
<reference evidence="19" key="1">
    <citation type="thesis" date="2021" institute="BYU ScholarsArchive" country="Provo, UT, USA">
        <title>Applications of and Algorithms for Genome Assembly and Genomic Analyses with an Emphasis on Marine Teleosts.</title>
        <authorList>
            <person name="Pickett B.D."/>
        </authorList>
    </citation>
    <scope>NUCLEOTIDE SEQUENCE</scope>
    <source>
        <strain evidence="19">HI-2016</strain>
    </source>
</reference>
<dbReference type="Pfam" id="PF13927">
    <property type="entry name" value="Ig_3"/>
    <property type="match status" value="1"/>
</dbReference>
<evidence type="ECO:0000313" key="19">
    <source>
        <dbReference type="EMBL" id="KAG9351836.1"/>
    </source>
</evidence>
<evidence type="ECO:0000256" key="1">
    <source>
        <dbReference type="ARBA" id="ARBA00004162"/>
    </source>
</evidence>
<evidence type="ECO:0000313" key="20">
    <source>
        <dbReference type="Proteomes" id="UP000824540"/>
    </source>
</evidence>
<dbReference type="AlphaFoldDB" id="A0A8T2PJ95"/>
<evidence type="ECO:0000256" key="7">
    <source>
        <dbReference type="ARBA" id="ARBA00022737"/>
    </source>
</evidence>
<dbReference type="SMART" id="SM00409">
    <property type="entry name" value="IG"/>
    <property type="match status" value="2"/>
</dbReference>
<evidence type="ECO:0000256" key="8">
    <source>
        <dbReference type="ARBA" id="ARBA00022889"/>
    </source>
</evidence>
<gene>
    <name evidence="19" type="ORF">JZ751_023087</name>
</gene>
<comment type="similarity">
    <text evidence="3">Belongs to the nectin family.</text>
</comment>
<keyword evidence="7" id="KW-0677">Repeat</keyword>
<dbReference type="PANTHER" id="PTHR23277:SF12">
    <property type="entry name" value="NECTIN-3"/>
    <property type="match status" value="1"/>
</dbReference>
<dbReference type="InterPro" id="IPR003598">
    <property type="entry name" value="Ig_sub2"/>
</dbReference>
<dbReference type="InterPro" id="IPR013162">
    <property type="entry name" value="CD80_C2-set"/>
</dbReference>
<evidence type="ECO:0000259" key="18">
    <source>
        <dbReference type="PROSITE" id="PS50835"/>
    </source>
</evidence>
<feature type="compositionally biased region" description="Basic and acidic residues" evidence="16">
    <location>
        <begin position="506"/>
        <end position="522"/>
    </location>
</feature>
<dbReference type="PROSITE" id="PS50835">
    <property type="entry name" value="IG_LIKE"/>
    <property type="match status" value="3"/>
</dbReference>
<feature type="compositionally biased region" description="Acidic residues" evidence="16">
    <location>
        <begin position="562"/>
        <end position="572"/>
    </location>
</feature>
<keyword evidence="8" id="KW-0130">Cell adhesion</keyword>
<feature type="domain" description="Ig-like" evidence="18">
    <location>
        <begin position="12"/>
        <end position="122"/>
    </location>
</feature>
<feature type="domain" description="Ig-like" evidence="18">
    <location>
        <begin position="280"/>
        <end position="365"/>
    </location>
</feature>
<keyword evidence="11 17" id="KW-0472">Membrane</keyword>
<dbReference type="SUPFAM" id="SSF48726">
    <property type="entry name" value="Immunoglobulin"/>
    <property type="match status" value="3"/>
</dbReference>
<evidence type="ECO:0000256" key="13">
    <source>
        <dbReference type="ARBA" id="ARBA00023180"/>
    </source>
</evidence>
<dbReference type="InterPro" id="IPR003599">
    <property type="entry name" value="Ig_sub"/>
</dbReference>
<accession>A0A8T2PJ95</accession>
<organism evidence="19 20">
    <name type="scientific">Albula glossodonta</name>
    <name type="common">roundjaw bonefish</name>
    <dbReference type="NCBI Taxonomy" id="121402"/>
    <lineage>
        <taxon>Eukaryota</taxon>
        <taxon>Metazoa</taxon>
        <taxon>Chordata</taxon>
        <taxon>Craniata</taxon>
        <taxon>Vertebrata</taxon>
        <taxon>Euteleostomi</taxon>
        <taxon>Actinopterygii</taxon>
        <taxon>Neopterygii</taxon>
        <taxon>Teleostei</taxon>
        <taxon>Albuliformes</taxon>
        <taxon>Albulidae</taxon>
        <taxon>Albula</taxon>
    </lineage>
</organism>
<dbReference type="Gene3D" id="2.60.40.10">
    <property type="entry name" value="Immunoglobulins"/>
    <property type="match status" value="3"/>
</dbReference>
<keyword evidence="5 17" id="KW-0812">Transmembrane</keyword>
<dbReference type="GO" id="GO:0005886">
    <property type="term" value="C:plasma membrane"/>
    <property type="evidence" value="ECO:0007669"/>
    <property type="project" value="UniProtKB-SubCell"/>
</dbReference>
<dbReference type="Pfam" id="PF07686">
    <property type="entry name" value="V-set"/>
    <property type="match status" value="1"/>
</dbReference>
<evidence type="ECO:0000256" key="4">
    <source>
        <dbReference type="ARBA" id="ARBA00022475"/>
    </source>
</evidence>
<feature type="compositionally biased region" description="Pro residues" evidence="16">
    <location>
        <begin position="538"/>
        <end position="551"/>
    </location>
</feature>
<dbReference type="SMART" id="SM00408">
    <property type="entry name" value="IGc2"/>
    <property type="match status" value="2"/>
</dbReference>
<dbReference type="GO" id="GO:0005912">
    <property type="term" value="C:adherens junction"/>
    <property type="evidence" value="ECO:0007669"/>
    <property type="project" value="UniProtKB-SubCell"/>
</dbReference>
<keyword evidence="13" id="KW-0325">Glycoprotein</keyword>
<dbReference type="InterPro" id="IPR007110">
    <property type="entry name" value="Ig-like_dom"/>
</dbReference>
<evidence type="ECO:0000256" key="5">
    <source>
        <dbReference type="ARBA" id="ARBA00022692"/>
    </source>
</evidence>
<dbReference type="FunFam" id="2.60.40.10:FF:000298">
    <property type="entry name" value="Nectin cell adhesion molecule 3"/>
    <property type="match status" value="1"/>
</dbReference>
<dbReference type="PANTHER" id="PTHR23277">
    <property type="entry name" value="NECTIN-RELATED"/>
    <property type="match status" value="1"/>
</dbReference>
<evidence type="ECO:0000256" key="15">
    <source>
        <dbReference type="ARBA" id="ARBA00082570"/>
    </source>
</evidence>
<dbReference type="GO" id="GO:0007157">
    <property type="term" value="P:heterophilic cell-cell adhesion via plasma membrane cell adhesion molecules"/>
    <property type="evidence" value="ECO:0007669"/>
    <property type="project" value="TreeGrafter"/>
</dbReference>
<evidence type="ECO:0000256" key="10">
    <source>
        <dbReference type="ARBA" id="ARBA00022989"/>
    </source>
</evidence>
<keyword evidence="6" id="KW-0732">Signal</keyword>
<feature type="transmembrane region" description="Helical" evidence="17">
    <location>
        <begin position="414"/>
        <end position="439"/>
    </location>
</feature>
<proteinExistence type="inferred from homology"/>
<dbReference type="InterPro" id="IPR013106">
    <property type="entry name" value="Ig_V-set"/>
</dbReference>
<dbReference type="GO" id="GO:0007156">
    <property type="term" value="P:homophilic cell adhesion via plasma membrane adhesion molecules"/>
    <property type="evidence" value="ECO:0007669"/>
    <property type="project" value="TreeGrafter"/>
</dbReference>
<evidence type="ECO:0000256" key="17">
    <source>
        <dbReference type="SAM" id="Phobius"/>
    </source>
</evidence>
<keyword evidence="14" id="KW-0393">Immunoglobulin domain</keyword>
<comment type="subcellular location">
    <subcellularLocation>
        <location evidence="2">Cell junction</location>
        <location evidence="2">Adherens junction</location>
    </subcellularLocation>
    <subcellularLocation>
        <location evidence="1">Cell membrane</location>
        <topology evidence="1">Single-pass membrane protein</topology>
    </subcellularLocation>
</comment>
<dbReference type="InterPro" id="IPR036179">
    <property type="entry name" value="Ig-like_dom_sf"/>
</dbReference>